<keyword evidence="1 6" id="KW-0489">Methyltransferase</keyword>
<dbReference type="Gene3D" id="3.40.50.150">
    <property type="entry name" value="Vaccinia Virus protein VP39"/>
    <property type="match status" value="1"/>
</dbReference>
<dbReference type="Pfam" id="PF13649">
    <property type="entry name" value="Methyltransf_25"/>
    <property type="match status" value="1"/>
</dbReference>
<dbReference type="PANTHER" id="PTHR13610:SF9">
    <property type="entry name" value="FI06469P"/>
    <property type="match status" value="1"/>
</dbReference>
<dbReference type="RefSeq" id="WP_088753344.1">
    <property type="nucleotide sequence ID" value="NZ_NJGV01000001.1"/>
</dbReference>
<organism evidence="6 7">
    <name type="scientific">Herbaspirillum aquaticum</name>
    <dbReference type="NCBI Taxonomy" id="568783"/>
    <lineage>
        <taxon>Bacteria</taxon>
        <taxon>Pseudomonadati</taxon>
        <taxon>Pseudomonadota</taxon>
        <taxon>Betaproteobacteria</taxon>
        <taxon>Burkholderiales</taxon>
        <taxon>Oxalobacteraceae</taxon>
        <taxon>Herbaspirillum</taxon>
    </lineage>
</organism>
<proteinExistence type="predicted"/>
<keyword evidence="4" id="KW-0812">Transmembrane</keyword>
<reference evidence="6 7" key="1">
    <citation type="journal article" date="2010" name="Int. J. Syst. Evol. Microbiol.">
        <title>Reclassification of Herbaspirillum putei as a later heterotypic synonym of Herbaspirillum huttiense, with the description of H. huttiense subsp. huttiense subsp. nov. and H. huttiense subsp. putei subsp. nov., comb. nov., and description of Herbaspirillum aquaticum sp. nov.</title>
        <authorList>
            <person name="Dobritsa A.P."/>
            <person name="Reddy M.C."/>
            <person name="Samadpour M."/>
        </authorList>
    </citation>
    <scope>NUCLEOTIDE SEQUENCE [LARGE SCALE GENOMIC DNA]</scope>
    <source>
        <strain evidence="6 7">IEH 4430</strain>
    </source>
</reference>
<evidence type="ECO:0000313" key="7">
    <source>
        <dbReference type="Proteomes" id="UP000214747"/>
    </source>
</evidence>
<keyword evidence="7" id="KW-1185">Reference proteome</keyword>
<keyword evidence="2 6" id="KW-0808">Transferase</keyword>
<dbReference type="InterPro" id="IPR026170">
    <property type="entry name" value="FAM173A/B"/>
</dbReference>
<comment type="caution">
    <text evidence="6">The sequence shown here is derived from an EMBL/GenBank/DDBJ whole genome shotgun (WGS) entry which is preliminary data.</text>
</comment>
<feature type="transmembrane region" description="Helical" evidence="4">
    <location>
        <begin position="73"/>
        <end position="90"/>
    </location>
</feature>
<feature type="transmembrane region" description="Helical" evidence="4">
    <location>
        <begin position="96"/>
        <end position="114"/>
    </location>
</feature>
<feature type="domain" description="Methyltransferase" evidence="5">
    <location>
        <begin position="144"/>
        <end position="231"/>
    </location>
</feature>
<dbReference type="GO" id="GO:0032259">
    <property type="term" value="P:methylation"/>
    <property type="evidence" value="ECO:0007669"/>
    <property type="project" value="UniProtKB-KW"/>
</dbReference>
<dbReference type="CDD" id="cd02440">
    <property type="entry name" value="AdoMet_MTases"/>
    <property type="match status" value="1"/>
</dbReference>
<keyword evidence="4" id="KW-0472">Membrane</keyword>
<evidence type="ECO:0000313" key="6">
    <source>
        <dbReference type="EMBL" id="OWY36644.1"/>
    </source>
</evidence>
<dbReference type="GO" id="GO:0016279">
    <property type="term" value="F:protein-lysine N-methyltransferase activity"/>
    <property type="evidence" value="ECO:0007669"/>
    <property type="project" value="InterPro"/>
</dbReference>
<sequence>MSEPENHPGAGRRPLWRAPAIQALLLFVLGLVGANVADVLLQRAGLAPLSPLQTSLLHGVLAALLARLRRMAAWWWLILLVFPVAALGAGQLHLPSWVFLAVFLFMLVLFWSTFRSQVPFYPSGQTAWDAVAGLLPEGRPIRFMDIGSGLGGAVLDLSRRRPDSEFTGIEIAPLPWLVSRVRAALAGNRCRFVRGDYLLLDFGNYDVVFAYLSPAAMEALWHKARAEMKPGTLLLSYEFHIPGTTPDVVVEPEDGGRVLHGWRM</sequence>
<dbReference type="EMBL" id="NJGV01000001">
    <property type="protein sequence ID" value="OWY36644.1"/>
    <property type="molecule type" value="Genomic_DNA"/>
</dbReference>
<gene>
    <name evidence="6" type="ORF">CEJ45_00665</name>
</gene>
<feature type="transmembrane region" description="Helical" evidence="4">
    <location>
        <begin position="21"/>
        <end position="41"/>
    </location>
</feature>
<dbReference type="SUPFAM" id="SSF53335">
    <property type="entry name" value="S-adenosyl-L-methionine-dependent methyltransferases"/>
    <property type="match status" value="1"/>
</dbReference>
<dbReference type="AlphaFoldDB" id="A0A225SZE7"/>
<dbReference type="InterPro" id="IPR029063">
    <property type="entry name" value="SAM-dependent_MTases_sf"/>
</dbReference>
<dbReference type="InterPro" id="IPR041698">
    <property type="entry name" value="Methyltransf_25"/>
</dbReference>
<evidence type="ECO:0000256" key="2">
    <source>
        <dbReference type="ARBA" id="ARBA00022679"/>
    </source>
</evidence>
<accession>A0A225SZE7</accession>
<dbReference type="PANTHER" id="PTHR13610">
    <property type="entry name" value="METHYLTRANSFERASE DOMAIN-CONTAINING PROTEIN"/>
    <property type="match status" value="1"/>
</dbReference>
<evidence type="ECO:0000256" key="4">
    <source>
        <dbReference type="SAM" id="Phobius"/>
    </source>
</evidence>
<dbReference type="Proteomes" id="UP000214747">
    <property type="component" value="Unassembled WGS sequence"/>
</dbReference>
<name>A0A225SZE7_9BURK</name>
<keyword evidence="3" id="KW-0949">S-adenosyl-L-methionine</keyword>
<protein>
    <submittedName>
        <fullName evidence="6">SAM-dependent methyltransferase</fullName>
    </submittedName>
</protein>
<evidence type="ECO:0000259" key="5">
    <source>
        <dbReference type="Pfam" id="PF13649"/>
    </source>
</evidence>
<keyword evidence="4" id="KW-1133">Transmembrane helix</keyword>
<evidence type="ECO:0000256" key="3">
    <source>
        <dbReference type="ARBA" id="ARBA00022691"/>
    </source>
</evidence>
<evidence type="ECO:0000256" key="1">
    <source>
        <dbReference type="ARBA" id="ARBA00022603"/>
    </source>
</evidence>